<dbReference type="GO" id="GO:0005524">
    <property type="term" value="F:ATP binding"/>
    <property type="evidence" value="ECO:0007669"/>
    <property type="project" value="UniProtKB-KW"/>
</dbReference>
<evidence type="ECO:0000259" key="4">
    <source>
        <dbReference type="PROSITE" id="PS50162"/>
    </source>
</evidence>
<protein>
    <submittedName>
        <fullName evidence="6">Uncharacterized protein</fullName>
    </submittedName>
</protein>
<dbReference type="FunFam" id="3.40.50.300:FF:004700">
    <property type="entry name" value="Meiotic recombination protein DMC1-like protein"/>
    <property type="match status" value="1"/>
</dbReference>
<reference evidence="6" key="1">
    <citation type="journal article" date="2020" name="bioRxiv">
        <title>Hybrid origin of Populus tomentosa Carr. identified through genome sequencing and phylogenomic analysis.</title>
        <authorList>
            <person name="An X."/>
            <person name="Gao K."/>
            <person name="Chen Z."/>
            <person name="Li J."/>
            <person name="Yang X."/>
            <person name="Yang X."/>
            <person name="Zhou J."/>
            <person name="Guo T."/>
            <person name="Zhao T."/>
            <person name="Huang S."/>
            <person name="Miao D."/>
            <person name="Khan W.U."/>
            <person name="Rao P."/>
            <person name="Ye M."/>
            <person name="Lei B."/>
            <person name="Liao W."/>
            <person name="Wang J."/>
            <person name="Ji L."/>
            <person name="Li Y."/>
            <person name="Guo B."/>
            <person name="Mustafa N.S."/>
            <person name="Li S."/>
            <person name="Yun Q."/>
            <person name="Keller S.R."/>
            <person name="Mao J."/>
            <person name="Zhang R."/>
            <person name="Strauss S.H."/>
        </authorList>
    </citation>
    <scope>NUCLEOTIDE SEQUENCE</scope>
    <source>
        <strain evidence="6">GM15</strain>
        <tissue evidence="6">Leaf</tissue>
    </source>
</reference>
<evidence type="ECO:0000259" key="5">
    <source>
        <dbReference type="PROSITE" id="PS50163"/>
    </source>
</evidence>
<keyword evidence="2 3" id="KW-0067">ATP-binding</keyword>
<evidence type="ECO:0000313" key="6">
    <source>
        <dbReference type="EMBL" id="KAG6757420.1"/>
    </source>
</evidence>
<dbReference type="PANTHER" id="PTHR22942:SF30">
    <property type="entry name" value="MEIOTIC RECOMBINATION PROTEIN DMC1_LIM15 HOMOLOG"/>
    <property type="match status" value="1"/>
</dbReference>
<dbReference type="OrthoDB" id="10251254at2759"/>
<dbReference type="GO" id="GO:0003690">
    <property type="term" value="F:double-stranded DNA binding"/>
    <property type="evidence" value="ECO:0007669"/>
    <property type="project" value="TreeGrafter"/>
</dbReference>
<name>A0A8X7Z5W6_POPTO</name>
<feature type="domain" description="RecA family profile 1" evidence="4">
    <location>
        <begin position="221"/>
        <end position="419"/>
    </location>
</feature>
<keyword evidence="1 3" id="KW-0547">Nucleotide-binding</keyword>
<dbReference type="AlphaFoldDB" id="A0A8X7Z5W6"/>
<dbReference type="GO" id="GO:0007131">
    <property type="term" value="P:reciprocal meiotic recombination"/>
    <property type="evidence" value="ECO:0007669"/>
    <property type="project" value="TreeGrafter"/>
</dbReference>
<comment type="caution">
    <text evidence="6">The sequence shown here is derived from an EMBL/GenBank/DDBJ whole genome shotgun (WGS) entry which is preliminary data.</text>
</comment>
<dbReference type="InterPro" id="IPR020587">
    <property type="entry name" value="RecA_monomer-monomer_interface"/>
</dbReference>
<dbReference type="GO" id="GO:0042148">
    <property type="term" value="P:DNA strand invasion"/>
    <property type="evidence" value="ECO:0007669"/>
    <property type="project" value="TreeGrafter"/>
</dbReference>
<dbReference type="GO" id="GO:0000794">
    <property type="term" value="C:condensed nuclear chromosome"/>
    <property type="evidence" value="ECO:0007669"/>
    <property type="project" value="TreeGrafter"/>
</dbReference>
<gene>
    <name evidence="6" type="ORF">POTOM_037732</name>
</gene>
<dbReference type="GO" id="GO:0003697">
    <property type="term" value="F:single-stranded DNA binding"/>
    <property type="evidence" value="ECO:0007669"/>
    <property type="project" value="TreeGrafter"/>
</dbReference>
<dbReference type="GO" id="GO:0000150">
    <property type="term" value="F:DNA strand exchange activity"/>
    <property type="evidence" value="ECO:0007669"/>
    <property type="project" value="TreeGrafter"/>
</dbReference>
<evidence type="ECO:0000256" key="1">
    <source>
        <dbReference type="ARBA" id="ARBA00022741"/>
    </source>
</evidence>
<organism evidence="6 7">
    <name type="scientific">Populus tomentosa</name>
    <name type="common">Chinese white poplar</name>
    <dbReference type="NCBI Taxonomy" id="118781"/>
    <lineage>
        <taxon>Eukaryota</taxon>
        <taxon>Viridiplantae</taxon>
        <taxon>Streptophyta</taxon>
        <taxon>Embryophyta</taxon>
        <taxon>Tracheophyta</taxon>
        <taxon>Spermatophyta</taxon>
        <taxon>Magnoliopsida</taxon>
        <taxon>eudicotyledons</taxon>
        <taxon>Gunneridae</taxon>
        <taxon>Pentapetalae</taxon>
        <taxon>rosids</taxon>
        <taxon>fabids</taxon>
        <taxon>Malpighiales</taxon>
        <taxon>Salicaceae</taxon>
        <taxon>Saliceae</taxon>
        <taxon>Populus</taxon>
    </lineage>
</organism>
<proteinExistence type="inferred from homology"/>
<dbReference type="FunFam" id="1.10.150.20:FF:000043">
    <property type="entry name" value="Meiotic recombination protein DMC1 homolog"/>
    <property type="match status" value="1"/>
</dbReference>
<evidence type="ECO:0000256" key="2">
    <source>
        <dbReference type="ARBA" id="ARBA00022840"/>
    </source>
</evidence>
<accession>A0A8X7Z5W6</accession>
<dbReference type="Proteomes" id="UP000886885">
    <property type="component" value="Chromosome 10D"/>
</dbReference>
<dbReference type="PANTHER" id="PTHR22942">
    <property type="entry name" value="RECA/RAD51/RADA DNA STRAND-PAIRING FAMILY MEMBER"/>
    <property type="match status" value="1"/>
</dbReference>
<dbReference type="Pfam" id="PF08423">
    <property type="entry name" value="Rad51"/>
    <property type="match status" value="2"/>
</dbReference>
<keyword evidence="7" id="KW-1185">Reference proteome</keyword>
<dbReference type="InterPro" id="IPR020588">
    <property type="entry name" value="RecA_ATP-bd"/>
</dbReference>
<dbReference type="EMBL" id="JAAWWB010000020">
    <property type="protein sequence ID" value="KAG6757420.1"/>
    <property type="molecule type" value="Genomic_DNA"/>
</dbReference>
<dbReference type="PROSITE" id="PS50162">
    <property type="entry name" value="RECA_2"/>
    <property type="match status" value="1"/>
</dbReference>
<dbReference type="PROSITE" id="PS50163">
    <property type="entry name" value="RECA_3"/>
    <property type="match status" value="1"/>
</dbReference>
<evidence type="ECO:0000313" key="7">
    <source>
        <dbReference type="Proteomes" id="UP000886885"/>
    </source>
</evidence>
<dbReference type="GO" id="GO:0070192">
    <property type="term" value="P:chromosome organization involved in meiotic cell cycle"/>
    <property type="evidence" value="ECO:0007669"/>
    <property type="project" value="TreeGrafter"/>
</dbReference>
<feature type="domain" description="RecA family profile 2" evidence="5">
    <location>
        <begin position="425"/>
        <end position="505"/>
    </location>
</feature>
<dbReference type="GO" id="GO:0006312">
    <property type="term" value="P:mitotic recombination"/>
    <property type="evidence" value="ECO:0007669"/>
    <property type="project" value="TreeGrafter"/>
</dbReference>
<dbReference type="CDD" id="cd19514">
    <property type="entry name" value="DMC1"/>
    <property type="match status" value="1"/>
</dbReference>
<comment type="similarity">
    <text evidence="3">Belongs to the RecA family.</text>
</comment>
<evidence type="ECO:0000256" key="3">
    <source>
        <dbReference type="RuleBase" id="RU003422"/>
    </source>
</evidence>
<dbReference type="GO" id="GO:0000730">
    <property type="term" value="P:DNA recombinase assembly"/>
    <property type="evidence" value="ECO:0007669"/>
    <property type="project" value="TreeGrafter"/>
</dbReference>
<sequence length="505" mass="55870">MSSVPDPIRCHLPCTLLIQPPIPPTMAAKSASYSPSCLDASCRGLLITVSNLQIKLVFHVEHEKDLCLLVVYELITCYPDEYGTEKVKMLHYFSQMTTTHQGHQGKLMLRIAVTEQFIMPMERAEEQNHLQLMEREEMDGEDDLFEAIEKLINQGINAGDVKKLQDAGIYTCNGLMMFTKKHLTGIKGLSEAKVDKICEAAEKIVNYGYITGSDALLKRKSVIRITTGSQALDELLGGGIETSAITEAFGEFRSGKTQLAHTLCVSTQLPTQMHGGNGKVAYIDTEGTFRPDRIVPIAERFGMDPGAVLDNIIYARAYTYEHQYNLLLGLAAKMSEEPYRLLIVDSVIALFRVDFTGRGELAERQVNSKVFSACNIISVSFIFNDINIHPLQQKLAQMLSRLIKIAEEFNVAVYMTNQVIADPGGGMFISDPKKPAGGHVLAHAATIRLMFRKGKGEQRVCKVFDAPNLPEAEAISLISIQLVLLYLLILHVFQITSGGIADAKD</sequence>
<dbReference type="GO" id="GO:0140664">
    <property type="term" value="F:ATP-dependent DNA damage sensor activity"/>
    <property type="evidence" value="ECO:0007669"/>
    <property type="project" value="InterPro"/>
</dbReference>
<dbReference type="InterPro" id="IPR013632">
    <property type="entry name" value="Rad51_C"/>
</dbReference>